<sequence length="1250" mass="141149">MKTITSLVLILLAINGCTAIFRKNLFPSHSAANVRQSRDVGDPLFLTPYIESGKIAEAQKLSQIVGLSSAPNITHYSGYLTVNKKYNSNTFFWYFPALNKDKNAPILLWLQGGPGGSSLFGLFSENGPLVLNSDLKASLREYTWGQEFSLLYIDNPVGTGFSFTENDEGYARDENDVARDLYEALQQFFTLFPNERQNDFYITGESYAGKYVPAIAYKIHSEGNASNIRLKGIAIGDGLCDPETMFGYGDFLFQIGLLDENQRDFFNSETKKAVNYIENQKYLDAFKVFDFLLNGDLINSTSYFTNVTGLTFYYNFLLSRSPVEFSYYPKYLGLEETRRAIHVGNVTYDEGNTVEMHLINDVMQSVKPWVTALLDADYKVLIYSGQLDIIVAAPLTENFVQSIKWRKADQYKKADRLVWKVSDKDTEVAGYVREVDKFAQVVVRNGGHILPFDQPRATLDMITRFVKSQSFKNRQIAASNRRSIGPSEIVARDGMFLGGTVVSHPNRAQVAVCGHKWWQEFYVQRPEHQRNPSGSCFVVDLDKPNETPVAIFPLSESSQIGLQIQQNTYYYSHSMSGFSAAFTPVCNQPISGESLLLGAPGFYQWRGTFLETEAIPLGINGLLKERFVLNQRSTTSAVLLRTRPIVKIMAEIRLNASHINVNEQNCQYFDPITRSRKLVPCVSAKYCIRYDGSYVPSSLNLNISLVLDSRRAENPRCLTIYKNQMRSQINKILTIGAYSTQNCFDEFVVYLNDKASLDDIFTPIEMSLSYSLIQLRTKTNTFCAKCPIIKDNNVVTNEIHFQTGCGVDEKCVSKLKISTKTLLNNKPYKRSDVIWEGHHRTLTLVTTVRNNGEPSYLTKLLIKSSPNLNLIRQDSRCRLLKLNTHNHTQGYECDVGNPLEMNSHQEIEIPLDISKLDLDINEIEFNIELKSASQVTKDSQMNETFVMNVIRNASLIMIGNSLESEIIYESESKRKRDFIPFSGSFQVTKQNSSSVGNVFIEISFPSLFNKQPLLYRPIVELSGGVVPVNCNRTISELPVLPLTINAGKSTDNSDQRDGSNEEQTNDINKRSLLLECNSRIECLKLECFAGPFTSDQQTAKFYVQPALNIKAIEAIFGKKYDSIKLRVQSKAVILDTRITSKASQISTDFVFKRIDLKAEPIKWWILVVSIGVGLIILAIIIIALVKCGFFRRNQLPNEDKADELANNGRTEDNEVERNSLLEFDEQNQTQDESATDIQNIDNNHSNGLKS</sequence>
<evidence type="ECO:0000256" key="8">
    <source>
        <dbReference type="ARBA" id="ARBA00023136"/>
    </source>
</evidence>
<dbReference type="PROSITE" id="PS00131">
    <property type="entry name" value="CARBOXYPEPT_SER_SER"/>
    <property type="match status" value="1"/>
</dbReference>
<dbReference type="GO" id="GO:0007157">
    <property type="term" value="P:heterophilic cell-cell adhesion via plasma membrane cell adhesion molecules"/>
    <property type="evidence" value="ECO:0007669"/>
    <property type="project" value="UniProtKB-ARBA"/>
</dbReference>
<dbReference type="Gene3D" id="2.60.40.1530">
    <property type="entry name" value="ntegrin, alpha v. Chain A, domain 4"/>
    <property type="match status" value="1"/>
</dbReference>
<evidence type="ECO:0000256" key="6">
    <source>
        <dbReference type="ARBA" id="ARBA00022801"/>
    </source>
</evidence>
<proteinExistence type="inferred from homology"/>
<evidence type="ECO:0000256" key="5">
    <source>
        <dbReference type="ARBA" id="ARBA00022729"/>
    </source>
</evidence>
<dbReference type="SUPFAM" id="SSF69179">
    <property type="entry name" value="Integrin domains"/>
    <property type="match status" value="3"/>
</dbReference>
<evidence type="ECO:0000313" key="16">
    <source>
        <dbReference type="EMBL" id="CAD7638326.1"/>
    </source>
</evidence>
<dbReference type="InterPro" id="IPR029058">
    <property type="entry name" value="AB_hydrolase_fold"/>
</dbReference>
<feature type="domain" description="Integrin alpha second immunoglobulin-like" evidence="14">
    <location>
        <begin position="805"/>
        <end position="940"/>
    </location>
</feature>
<dbReference type="GO" id="GO:0006508">
    <property type="term" value="P:proteolysis"/>
    <property type="evidence" value="ECO:0007669"/>
    <property type="project" value="UniProtKB-KW"/>
</dbReference>
<dbReference type="GO" id="GO:0008305">
    <property type="term" value="C:integrin complex"/>
    <property type="evidence" value="ECO:0007669"/>
    <property type="project" value="TreeGrafter"/>
</dbReference>
<dbReference type="InterPro" id="IPR048286">
    <property type="entry name" value="Integrin_alpha_Ig-like_3"/>
</dbReference>
<dbReference type="InterPro" id="IPR032695">
    <property type="entry name" value="Integrin_dom_sf"/>
</dbReference>
<keyword evidence="6" id="KW-0378">Hydrolase</keyword>
<dbReference type="GO" id="GO:0009897">
    <property type="term" value="C:external side of plasma membrane"/>
    <property type="evidence" value="ECO:0007669"/>
    <property type="project" value="TreeGrafter"/>
</dbReference>
<accession>A0A7R9LB22</accession>
<feature type="compositionally biased region" description="Polar residues" evidence="10">
    <location>
        <begin position="1226"/>
        <end position="1250"/>
    </location>
</feature>
<evidence type="ECO:0000256" key="9">
    <source>
        <dbReference type="ARBA" id="ARBA00023180"/>
    </source>
</evidence>
<dbReference type="Proteomes" id="UP000728032">
    <property type="component" value="Unassembled WGS sequence"/>
</dbReference>
<evidence type="ECO:0000259" key="14">
    <source>
        <dbReference type="Pfam" id="PF20805"/>
    </source>
</evidence>
<reference evidence="16" key="1">
    <citation type="submission" date="2020-11" db="EMBL/GenBank/DDBJ databases">
        <authorList>
            <person name="Tran Van P."/>
        </authorList>
    </citation>
    <scope>NUCLEOTIDE SEQUENCE</scope>
</reference>
<dbReference type="Gene3D" id="2.60.40.1510">
    <property type="entry name" value="ntegrin, alpha v. Chain A, domain 3"/>
    <property type="match status" value="1"/>
</dbReference>
<dbReference type="EMBL" id="CAJPVJ010000217">
    <property type="protein sequence ID" value="CAG2161739.1"/>
    <property type="molecule type" value="Genomic_DNA"/>
</dbReference>
<comment type="subcellular location">
    <subcellularLocation>
        <location evidence="1">Membrane</location>
        <topology evidence="1">Single-pass type I membrane protein</topology>
    </subcellularLocation>
</comment>
<dbReference type="FunFam" id="3.40.50.1820:FF:000096">
    <property type="entry name" value="Carboxypeptidase vitellogenic-like"/>
    <property type="match status" value="1"/>
</dbReference>
<evidence type="ECO:0000256" key="7">
    <source>
        <dbReference type="ARBA" id="ARBA00023037"/>
    </source>
</evidence>
<feature type="compositionally biased region" description="Basic and acidic residues" evidence="10">
    <location>
        <begin position="1201"/>
        <end position="1219"/>
    </location>
</feature>
<feature type="chain" id="PRO_5035680097" description="Carboxypeptidase" evidence="12">
    <location>
        <begin position="20"/>
        <end position="1250"/>
    </location>
</feature>
<evidence type="ECO:0000256" key="12">
    <source>
        <dbReference type="SAM" id="SignalP"/>
    </source>
</evidence>
<evidence type="ECO:0008006" key="18">
    <source>
        <dbReference type="Google" id="ProtNLM"/>
    </source>
</evidence>
<dbReference type="OrthoDB" id="5573735at2759"/>
<dbReference type="Gene3D" id="2.60.40.1460">
    <property type="entry name" value="Integrin domains. Chain A, domain 2"/>
    <property type="match status" value="1"/>
</dbReference>
<dbReference type="GO" id="GO:0005178">
    <property type="term" value="F:integrin binding"/>
    <property type="evidence" value="ECO:0007669"/>
    <property type="project" value="TreeGrafter"/>
</dbReference>
<keyword evidence="11" id="KW-0812">Transmembrane</keyword>
<keyword evidence="9" id="KW-0325">Glycoprotein</keyword>
<evidence type="ECO:0000259" key="13">
    <source>
        <dbReference type="Pfam" id="PF08441"/>
    </source>
</evidence>
<evidence type="ECO:0000256" key="2">
    <source>
        <dbReference type="ARBA" id="ARBA00009431"/>
    </source>
</evidence>
<keyword evidence="4" id="KW-0645">Protease</keyword>
<keyword evidence="3" id="KW-0121">Carboxypeptidase</keyword>
<evidence type="ECO:0000259" key="15">
    <source>
        <dbReference type="Pfam" id="PF20806"/>
    </source>
</evidence>
<dbReference type="EMBL" id="OC915042">
    <property type="protein sequence ID" value="CAD7638326.1"/>
    <property type="molecule type" value="Genomic_DNA"/>
</dbReference>
<dbReference type="GO" id="GO:0004185">
    <property type="term" value="F:serine-type carboxypeptidase activity"/>
    <property type="evidence" value="ECO:0007669"/>
    <property type="project" value="InterPro"/>
</dbReference>
<feature type="transmembrane region" description="Helical" evidence="11">
    <location>
        <begin position="1163"/>
        <end position="1185"/>
    </location>
</feature>
<dbReference type="GO" id="GO:0033627">
    <property type="term" value="P:cell adhesion mediated by integrin"/>
    <property type="evidence" value="ECO:0007669"/>
    <property type="project" value="TreeGrafter"/>
</dbReference>
<dbReference type="PRINTS" id="PR00724">
    <property type="entry name" value="CRBOXYPTASEC"/>
</dbReference>
<feature type="region of interest" description="Disordered" evidence="10">
    <location>
        <begin position="1201"/>
        <end position="1250"/>
    </location>
</feature>
<dbReference type="GO" id="GO:0007160">
    <property type="term" value="P:cell-matrix adhesion"/>
    <property type="evidence" value="ECO:0007669"/>
    <property type="project" value="TreeGrafter"/>
</dbReference>
<dbReference type="Pfam" id="PF20806">
    <property type="entry name" value="Integrin_A_Ig_3"/>
    <property type="match status" value="1"/>
</dbReference>
<dbReference type="Pfam" id="PF08441">
    <property type="entry name" value="Integrin_A_Ig_1"/>
    <property type="match status" value="1"/>
</dbReference>
<gene>
    <name evidence="16" type="ORF">ONB1V03_LOCUS1341</name>
</gene>
<name>A0A7R9LB22_9ACAR</name>
<keyword evidence="5 12" id="KW-0732">Signal</keyword>
<dbReference type="InterPro" id="IPR028994">
    <property type="entry name" value="Integrin_alpha_N"/>
</dbReference>
<evidence type="ECO:0000256" key="1">
    <source>
        <dbReference type="ARBA" id="ARBA00004479"/>
    </source>
</evidence>
<dbReference type="Gene3D" id="3.40.50.1820">
    <property type="entry name" value="alpha/beta hydrolase"/>
    <property type="match status" value="1"/>
</dbReference>
<dbReference type="AlphaFoldDB" id="A0A7R9LB22"/>
<evidence type="ECO:0000313" key="17">
    <source>
        <dbReference type="Proteomes" id="UP000728032"/>
    </source>
</evidence>
<evidence type="ECO:0000256" key="4">
    <source>
        <dbReference type="ARBA" id="ARBA00022670"/>
    </source>
</evidence>
<keyword evidence="7" id="KW-0401">Integrin</keyword>
<dbReference type="GO" id="GO:0007229">
    <property type="term" value="P:integrin-mediated signaling pathway"/>
    <property type="evidence" value="ECO:0007669"/>
    <property type="project" value="UniProtKB-KW"/>
</dbReference>
<dbReference type="SUPFAM" id="SSF53474">
    <property type="entry name" value="alpha/beta-Hydrolases"/>
    <property type="match status" value="1"/>
</dbReference>
<keyword evidence="11" id="KW-1133">Transmembrane helix</keyword>
<evidence type="ECO:0000256" key="10">
    <source>
        <dbReference type="SAM" id="MobiDB-lite"/>
    </source>
</evidence>
<evidence type="ECO:0000256" key="3">
    <source>
        <dbReference type="ARBA" id="ARBA00022645"/>
    </source>
</evidence>
<dbReference type="PANTHER" id="PTHR23220">
    <property type="entry name" value="INTEGRIN ALPHA"/>
    <property type="match status" value="1"/>
</dbReference>
<dbReference type="InterPro" id="IPR018202">
    <property type="entry name" value="Ser_caboxypep_ser_AS"/>
</dbReference>
<comment type="similarity">
    <text evidence="2">Belongs to the peptidase S10 family.</text>
</comment>
<keyword evidence="17" id="KW-1185">Reference proteome</keyword>
<keyword evidence="8 11" id="KW-0472">Membrane</keyword>
<dbReference type="InterPro" id="IPR001563">
    <property type="entry name" value="Peptidase_S10"/>
</dbReference>
<feature type="signal peptide" evidence="12">
    <location>
        <begin position="1"/>
        <end position="19"/>
    </location>
</feature>
<dbReference type="Pfam" id="PF00450">
    <property type="entry name" value="Peptidase_S10"/>
    <property type="match status" value="1"/>
</dbReference>
<dbReference type="PANTHER" id="PTHR23220:SF83">
    <property type="entry name" value="INTEGRIN ALPHA-PS3-RELATED"/>
    <property type="match status" value="1"/>
</dbReference>
<dbReference type="Gene3D" id="1.20.5.930">
    <property type="entry name" value="Bicelle-embedded integrin alpha(iib) transmembrane segment"/>
    <property type="match status" value="1"/>
</dbReference>
<protein>
    <recommendedName>
        <fullName evidence="18">Carboxypeptidase</fullName>
    </recommendedName>
</protein>
<feature type="domain" description="Integrin alpha third immunoglobulin-like" evidence="15">
    <location>
        <begin position="985"/>
        <end position="1110"/>
    </location>
</feature>
<feature type="domain" description="Integrin alpha first immunoglubulin-like" evidence="13">
    <location>
        <begin position="642"/>
        <end position="803"/>
    </location>
</feature>
<evidence type="ECO:0000256" key="11">
    <source>
        <dbReference type="SAM" id="Phobius"/>
    </source>
</evidence>
<dbReference type="Gene3D" id="2.130.10.130">
    <property type="entry name" value="Integrin alpha, N-terminal"/>
    <property type="match status" value="1"/>
</dbReference>
<dbReference type="Pfam" id="PF20805">
    <property type="entry name" value="Integrin_A_Ig_2"/>
    <property type="match status" value="1"/>
</dbReference>
<organism evidence="16">
    <name type="scientific">Oppiella nova</name>
    <dbReference type="NCBI Taxonomy" id="334625"/>
    <lineage>
        <taxon>Eukaryota</taxon>
        <taxon>Metazoa</taxon>
        <taxon>Ecdysozoa</taxon>
        <taxon>Arthropoda</taxon>
        <taxon>Chelicerata</taxon>
        <taxon>Arachnida</taxon>
        <taxon>Acari</taxon>
        <taxon>Acariformes</taxon>
        <taxon>Sarcoptiformes</taxon>
        <taxon>Oribatida</taxon>
        <taxon>Brachypylina</taxon>
        <taxon>Oppioidea</taxon>
        <taxon>Oppiidae</taxon>
        <taxon>Oppiella</taxon>
    </lineage>
</organism>
<dbReference type="InterPro" id="IPR048285">
    <property type="entry name" value="Integrin_alpha_Ig-like_2"/>
</dbReference>
<dbReference type="InterPro" id="IPR013649">
    <property type="entry name" value="Integrin_alpha_Ig-like_1"/>
</dbReference>